<dbReference type="EMBL" id="CDSF01000013">
    <property type="protein sequence ID" value="CEO95350.1"/>
    <property type="molecule type" value="Genomic_DNA"/>
</dbReference>
<dbReference type="STRING" id="37360.A0A0G4IJU1"/>
<gene>
    <name evidence="2" type="ORF">PBRA_004116</name>
</gene>
<dbReference type="InterPro" id="IPR008833">
    <property type="entry name" value="Surf2"/>
</dbReference>
<feature type="region of interest" description="Disordered" evidence="1">
    <location>
        <begin position="137"/>
        <end position="200"/>
    </location>
</feature>
<proteinExistence type="predicted"/>
<dbReference type="PANTHER" id="PTHR34348:SF1">
    <property type="entry name" value="SURFEIT LOCUS PROTEIN 2"/>
    <property type="match status" value="1"/>
</dbReference>
<evidence type="ECO:0008006" key="4">
    <source>
        <dbReference type="Google" id="ProtNLM"/>
    </source>
</evidence>
<protein>
    <recommendedName>
        <fullName evidence="4">Surfeit locus protein 2</fullName>
    </recommendedName>
</protein>
<accession>A0A0G4IJU1</accession>
<name>A0A0G4IJU1_PLABS</name>
<evidence type="ECO:0000256" key="1">
    <source>
        <dbReference type="SAM" id="MobiDB-lite"/>
    </source>
</evidence>
<dbReference type="PANTHER" id="PTHR34348">
    <property type="entry name" value="SURFEIT LOCUS PROTEIN 2"/>
    <property type="match status" value="1"/>
</dbReference>
<keyword evidence="3" id="KW-1185">Reference proteome</keyword>
<dbReference type="Proteomes" id="UP000039324">
    <property type="component" value="Unassembled WGS sequence"/>
</dbReference>
<dbReference type="Pfam" id="PF05477">
    <property type="entry name" value="SURF2"/>
    <property type="match status" value="1"/>
</dbReference>
<evidence type="ECO:0000313" key="2">
    <source>
        <dbReference type="EMBL" id="CEO95350.1"/>
    </source>
</evidence>
<sequence>MGPNAAQEFLAAHASEVELLPNGKIRCTVTGHEMPADRIDLLHAHWSGRPFKKAMALKAKEAQGSFDFGEFAPYIVPDKTDASKVYCKVTKVVLNKHADEVRRHMKGRRFTHHLHDIDRRKQSKKADPDNAIDYASMEDDETDDHNGSVGDCQHDSDEDAFEIVPVAESSDSEHDYEGSDGLQVNGCDDADPKPKKRRRT</sequence>
<evidence type="ECO:0000313" key="3">
    <source>
        <dbReference type="Proteomes" id="UP000039324"/>
    </source>
</evidence>
<reference evidence="2 3" key="1">
    <citation type="submission" date="2015-02" db="EMBL/GenBank/DDBJ databases">
        <authorList>
            <person name="Chooi Y.-H."/>
        </authorList>
    </citation>
    <scope>NUCLEOTIDE SEQUENCE [LARGE SCALE GENOMIC DNA]</scope>
    <source>
        <strain evidence="2">E3</strain>
    </source>
</reference>
<organism evidence="2 3">
    <name type="scientific">Plasmodiophora brassicae</name>
    <name type="common">Clubroot disease agent</name>
    <dbReference type="NCBI Taxonomy" id="37360"/>
    <lineage>
        <taxon>Eukaryota</taxon>
        <taxon>Sar</taxon>
        <taxon>Rhizaria</taxon>
        <taxon>Endomyxa</taxon>
        <taxon>Phytomyxea</taxon>
        <taxon>Plasmodiophorida</taxon>
        <taxon>Plasmodiophoridae</taxon>
        <taxon>Plasmodiophora</taxon>
    </lineage>
</organism>
<dbReference type="OrthoDB" id="127285at2759"/>
<dbReference type="AlphaFoldDB" id="A0A0G4IJU1"/>